<dbReference type="Proteomes" id="UP000276133">
    <property type="component" value="Unassembled WGS sequence"/>
</dbReference>
<feature type="non-terminal residue" evidence="3">
    <location>
        <position position="1"/>
    </location>
</feature>
<dbReference type="GO" id="GO:0032222">
    <property type="term" value="P:regulation of synaptic transmission, cholinergic"/>
    <property type="evidence" value="ECO:0007669"/>
    <property type="project" value="InterPro"/>
</dbReference>
<evidence type="ECO:0000256" key="1">
    <source>
        <dbReference type="ARBA" id="ARBA00022729"/>
    </source>
</evidence>
<comment type="caution">
    <text evidence="3">The sequence shown here is derived from an EMBL/GenBank/DDBJ whole genome shotgun (WGS) entry which is preliminary data.</text>
</comment>
<organism evidence="3 4">
    <name type="scientific">Brachionus plicatilis</name>
    <name type="common">Marine rotifer</name>
    <name type="synonym">Brachionus muelleri</name>
    <dbReference type="NCBI Taxonomy" id="10195"/>
    <lineage>
        <taxon>Eukaryota</taxon>
        <taxon>Metazoa</taxon>
        <taxon>Spiralia</taxon>
        <taxon>Gnathifera</taxon>
        <taxon>Rotifera</taxon>
        <taxon>Eurotatoria</taxon>
        <taxon>Monogononta</taxon>
        <taxon>Pseudotrocha</taxon>
        <taxon>Ploima</taxon>
        <taxon>Brachionidae</taxon>
        <taxon>Brachionus</taxon>
    </lineage>
</organism>
<dbReference type="PANTHER" id="PTHR38332:SF2">
    <property type="entry name" value="PROTEIN QUIVER"/>
    <property type="match status" value="1"/>
</dbReference>
<dbReference type="AlphaFoldDB" id="A0A3M7SL07"/>
<evidence type="ECO:0000313" key="3">
    <source>
        <dbReference type="EMBL" id="RNA36287.1"/>
    </source>
</evidence>
<dbReference type="GO" id="GO:0030431">
    <property type="term" value="P:sleep"/>
    <property type="evidence" value="ECO:0007669"/>
    <property type="project" value="InterPro"/>
</dbReference>
<dbReference type="OrthoDB" id="75169at2759"/>
<evidence type="ECO:0000313" key="4">
    <source>
        <dbReference type="Proteomes" id="UP000276133"/>
    </source>
</evidence>
<keyword evidence="1" id="KW-0732">Signal</keyword>
<keyword evidence="4" id="KW-1185">Reference proteome</keyword>
<dbReference type="PANTHER" id="PTHR38332">
    <property type="entry name" value="PROTEIN CBG11604"/>
    <property type="match status" value="1"/>
</dbReference>
<protein>
    <submittedName>
        <fullName evidence="3">Uncharacterized protein</fullName>
    </submittedName>
</protein>
<sequence>NSIGCYKCTSALNDSTCLDPFNPGLTSKNLYEEECKSGIQDRVGLFPARYCLKVSGYKAGTKEQIVIRTCTVSKLLDSDSSHSSFTLKMEDNTEVRIVSGLIASSYLQSSI</sequence>
<keyword evidence="2" id="KW-0325">Glycoprotein</keyword>
<gene>
    <name evidence="3" type="ORF">BpHYR1_016584</name>
</gene>
<dbReference type="InterPro" id="IPR031424">
    <property type="entry name" value="QVR-like"/>
</dbReference>
<dbReference type="Pfam" id="PF17064">
    <property type="entry name" value="QVR"/>
    <property type="match status" value="1"/>
</dbReference>
<dbReference type="EMBL" id="REGN01001205">
    <property type="protein sequence ID" value="RNA36287.1"/>
    <property type="molecule type" value="Genomic_DNA"/>
</dbReference>
<accession>A0A3M7SL07</accession>
<evidence type="ECO:0000256" key="2">
    <source>
        <dbReference type="ARBA" id="ARBA00023180"/>
    </source>
</evidence>
<name>A0A3M7SL07_BRAPC</name>
<proteinExistence type="predicted"/>
<reference evidence="3 4" key="1">
    <citation type="journal article" date="2018" name="Sci. Rep.">
        <title>Genomic signatures of local adaptation to the degree of environmental predictability in rotifers.</title>
        <authorList>
            <person name="Franch-Gras L."/>
            <person name="Hahn C."/>
            <person name="Garcia-Roger E.M."/>
            <person name="Carmona M.J."/>
            <person name="Serra M."/>
            <person name="Gomez A."/>
        </authorList>
    </citation>
    <scope>NUCLEOTIDE SEQUENCE [LARGE SCALE GENOMIC DNA]</scope>
    <source>
        <strain evidence="3">HYR1</strain>
    </source>
</reference>